<dbReference type="CDD" id="cd02511">
    <property type="entry name" value="Beta4Glucosyltransferase"/>
    <property type="match status" value="1"/>
</dbReference>
<reference evidence="3 4" key="1">
    <citation type="journal article" date="2013" name="Genome Announc.">
        <title>Genome Sequence of the Obligate Gammaproteobacterial Methanotroph Methylomicrobium album Strain BG8.</title>
        <authorList>
            <person name="Kits K.D."/>
            <person name="Kalyuzhnaya M.G."/>
            <person name="Klotz M.G."/>
            <person name="Jetten M.S."/>
            <person name="Op den Camp H.J."/>
            <person name="Vuilleumier S."/>
            <person name="Bringel F."/>
            <person name="Dispirito A.A."/>
            <person name="Murrell J.C."/>
            <person name="Bruce D."/>
            <person name="Cheng J.F."/>
            <person name="Copeland A."/>
            <person name="Goodwin L."/>
            <person name="Hauser L."/>
            <person name="Lajus A."/>
            <person name="Land M.L."/>
            <person name="Lapidus A."/>
            <person name="Lucas S."/>
            <person name="Medigue C."/>
            <person name="Pitluck S."/>
            <person name="Woyke T."/>
            <person name="Zeytun A."/>
            <person name="Stein L.Y."/>
        </authorList>
    </citation>
    <scope>NUCLEOTIDE SEQUENCE [LARGE SCALE GENOMIC DNA]</scope>
    <source>
        <strain evidence="3 4">BG8</strain>
    </source>
</reference>
<dbReference type="EMBL" id="CM001475">
    <property type="protein sequence ID" value="EIC28687.1"/>
    <property type="molecule type" value="Genomic_DNA"/>
</dbReference>
<sequence length="250" mass="28414">MLSVIVITKNEAAHIGRCLESVSWADEIVVLDSGSSDETVAICRRFTDKVFETDWPGFGVQKQRALEKAQGDWLFSIDADEVVTPELRREIELAIASPQLNGYEIPRLSDYCGRSIRHGGWWPDYVLRLFRREAGRFTDSAVHERIIVQGETGRLQSPLLHEAFVNLDEVLHKVNNYSALGAEMLYRKGVRSSLSKAVLKGVWTFFRTYFVKAALLDGRHGFMLAVSNAEGAYYKYLKLWELQTRGRLPS</sequence>
<name>H8GR28_METAL</name>
<organism evidence="3 4">
    <name type="scientific">Methylomicrobium album BG8</name>
    <dbReference type="NCBI Taxonomy" id="686340"/>
    <lineage>
        <taxon>Bacteria</taxon>
        <taxon>Pseudomonadati</taxon>
        <taxon>Pseudomonadota</taxon>
        <taxon>Gammaproteobacteria</taxon>
        <taxon>Methylococcales</taxon>
        <taxon>Methylococcaceae</taxon>
        <taxon>Methylomicrobium</taxon>
    </lineage>
</organism>
<dbReference type="RefSeq" id="WP_005369953.1">
    <property type="nucleotide sequence ID" value="NZ_CM001475.1"/>
</dbReference>
<feature type="domain" description="Glycosyltransferase 2-like" evidence="2">
    <location>
        <begin position="3"/>
        <end position="96"/>
    </location>
</feature>
<dbReference type="AlphaFoldDB" id="H8GR28"/>
<accession>H8GR28</accession>
<dbReference type="PANTHER" id="PTHR43630">
    <property type="entry name" value="POLY-BETA-1,6-N-ACETYL-D-GLUCOSAMINE SYNTHASE"/>
    <property type="match status" value="1"/>
</dbReference>
<keyword evidence="3" id="KW-0808">Transferase</keyword>
<evidence type="ECO:0000313" key="4">
    <source>
        <dbReference type="Proteomes" id="UP000005090"/>
    </source>
</evidence>
<dbReference type="STRING" id="686340.Metal_0858"/>
<keyword evidence="4" id="KW-1185">Reference proteome</keyword>
<dbReference type="Pfam" id="PF00535">
    <property type="entry name" value="Glycos_transf_2"/>
    <property type="match status" value="1"/>
</dbReference>
<gene>
    <name evidence="3" type="ORF">Metal_0858</name>
</gene>
<proteinExistence type="inferred from homology"/>
<dbReference type="InterPro" id="IPR001173">
    <property type="entry name" value="Glyco_trans_2-like"/>
</dbReference>
<dbReference type="Gene3D" id="3.90.550.10">
    <property type="entry name" value="Spore Coat Polysaccharide Biosynthesis Protein SpsA, Chain A"/>
    <property type="match status" value="1"/>
</dbReference>
<dbReference type="Proteomes" id="UP000005090">
    <property type="component" value="Chromosome"/>
</dbReference>
<evidence type="ECO:0000259" key="2">
    <source>
        <dbReference type="Pfam" id="PF00535"/>
    </source>
</evidence>
<comment type="similarity">
    <text evidence="1">Belongs to the glycosyltransferase 2 family. WaaE/KdtX subfamily.</text>
</comment>
<evidence type="ECO:0000256" key="1">
    <source>
        <dbReference type="ARBA" id="ARBA00038494"/>
    </source>
</evidence>
<dbReference type="SUPFAM" id="SSF53448">
    <property type="entry name" value="Nucleotide-diphospho-sugar transferases"/>
    <property type="match status" value="1"/>
</dbReference>
<evidence type="ECO:0000313" key="3">
    <source>
        <dbReference type="EMBL" id="EIC28687.1"/>
    </source>
</evidence>
<protein>
    <submittedName>
        <fullName evidence="3">Glycosyl transferase</fullName>
    </submittedName>
</protein>
<dbReference type="eggNOG" id="COG0463">
    <property type="taxonomic scope" value="Bacteria"/>
</dbReference>
<dbReference type="GO" id="GO:0016740">
    <property type="term" value="F:transferase activity"/>
    <property type="evidence" value="ECO:0007669"/>
    <property type="project" value="UniProtKB-KW"/>
</dbReference>
<dbReference type="InterPro" id="IPR029044">
    <property type="entry name" value="Nucleotide-diphossugar_trans"/>
</dbReference>
<dbReference type="PANTHER" id="PTHR43630:SF2">
    <property type="entry name" value="GLYCOSYLTRANSFERASE"/>
    <property type="match status" value="1"/>
</dbReference>
<dbReference type="HOGENOM" id="CLU_065962_1_0_6"/>